<keyword evidence="1" id="KW-0812">Transmembrane</keyword>
<organism evidence="3 4">
    <name type="scientific">Elizabethkingia anophelis NUHP1</name>
    <dbReference type="NCBI Taxonomy" id="1338011"/>
    <lineage>
        <taxon>Bacteria</taxon>
        <taxon>Pseudomonadati</taxon>
        <taxon>Bacteroidota</taxon>
        <taxon>Flavobacteriia</taxon>
        <taxon>Flavobacteriales</taxon>
        <taxon>Weeksellaceae</taxon>
        <taxon>Elizabethkingia</taxon>
    </lineage>
</organism>
<dbReference type="PANTHER" id="PTHR30373">
    <property type="entry name" value="UPF0603 PROTEIN YGCG"/>
    <property type="match status" value="1"/>
</dbReference>
<keyword evidence="1" id="KW-1133">Transmembrane helix</keyword>
<keyword evidence="1" id="KW-0472">Membrane</keyword>
<evidence type="ECO:0000313" key="4">
    <source>
        <dbReference type="Proteomes" id="UP000028933"/>
    </source>
</evidence>
<dbReference type="EMBL" id="CP007547">
    <property type="protein sequence ID" value="AIL47170.1"/>
    <property type="molecule type" value="Genomic_DNA"/>
</dbReference>
<accession>A0A077ENQ1</accession>
<dbReference type="KEGG" id="eao:BD94_3395"/>
<proteinExistence type="predicted"/>
<dbReference type="Proteomes" id="UP000028933">
    <property type="component" value="Chromosome"/>
</dbReference>
<dbReference type="eggNOG" id="COG1512">
    <property type="taxonomic scope" value="Bacteria"/>
</dbReference>
<gene>
    <name evidence="3" type="ORF">BD94_3395</name>
</gene>
<dbReference type="STRING" id="1338011.BD94_3395"/>
<reference evidence="3" key="1">
    <citation type="journal article" date="2013" name="Lancet">
        <title>First case of E anophelis outbreak in an intensive-care unit.</title>
        <authorList>
            <person name="Teo J."/>
            <person name="Tan S.Y."/>
            <person name="Tay M."/>
            <person name="Ding Y."/>
            <person name="Kjelleberg S."/>
            <person name="Givskov M."/>
            <person name="Lin R.T."/>
            <person name="Yang L."/>
        </authorList>
    </citation>
    <scope>NUCLEOTIDE SEQUENCE [LARGE SCALE GENOMIC DNA]</scope>
    <source>
        <strain evidence="3">NUHP1</strain>
    </source>
</reference>
<dbReference type="Pfam" id="PF04536">
    <property type="entry name" value="TPM_phosphatase"/>
    <property type="match status" value="1"/>
</dbReference>
<dbReference type="PANTHER" id="PTHR30373:SF2">
    <property type="entry name" value="UPF0603 PROTEIN YGCG"/>
    <property type="match status" value="1"/>
</dbReference>
<dbReference type="HOGENOM" id="CLU_035211_1_0_10"/>
<name>A0A077ENQ1_9FLAO</name>
<evidence type="ECO:0000313" key="3">
    <source>
        <dbReference type="EMBL" id="AIL47170.1"/>
    </source>
</evidence>
<dbReference type="InterPro" id="IPR007621">
    <property type="entry name" value="TPM_dom"/>
</dbReference>
<reference evidence="3" key="2">
    <citation type="journal article" date="2015" name="Genome Biol. Evol.">
        <title>Complete Genome Sequence and Transcriptomic Analysis of the Novel Pathogen Elizabethkingia anophelis in Response to Oxidative Stress.</title>
        <authorList>
            <person name="Li Y."/>
            <person name="Liu Y."/>
            <person name="Chew S.C."/>
            <person name="Tay M."/>
            <person name="Salido M.M."/>
            <person name="Teo J."/>
            <person name="Lauro F.M."/>
            <person name="Givskov M."/>
            <person name="Yang L."/>
        </authorList>
    </citation>
    <scope>NUCLEOTIDE SEQUENCE</scope>
    <source>
        <strain evidence="3">NUHP1</strain>
    </source>
</reference>
<sequence>MRSASLKLFLAYIFIGFYSLVSAQNIPPKPDILYPVYDKVGLLTQQEKDALNNKLIKFADSSSTEIEVIILPNTGGEDVNYLAARYGEKWGIGQKGVNNGVVFLIATEDRTMSIQQGRAIEQYITASTAKQILDYLVTPSFKQGQWYNGIDRGTSAIMEAVQGKFKPQKKAPEQKRSNSSTFLILIFIIIIVIIVMNQGGKGGGGRYDDDDVTLSRRGRSIFPGGIFFPGGFGGGGGSFGGGSSGGGGFGGFGGGGSFGGGGASGGW</sequence>
<dbReference type="Gene3D" id="3.10.310.50">
    <property type="match status" value="1"/>
</dbReference>
<dbReference type="AlphaFoldDB" id="A0A077ENQ1"/>
<evidence type="ECO:0000256" key="1">
    <source>
        <dbReference type="SAM" id="Phobius"/>
    </source>
</evidence>
<feature type="domain" description="TPM" evidence="2">
    <location>
        <begin position="36"/>
        <end position="159"/>
    </location>
</feature>
<protein>
    <submittedName>
        <fullName evidence="3">Beta-propeller domains of methanol dehydrogenase type</fullName>
    </submittedName>
</protein>
<dbReference type="RefSeq" id="WP_021348070.1">
    <property type="nucleotide sequence ID" value="NZ_CP007547.1"/>
</dbReference>
<evidence type="ECO:0000259" key="2">
    <source>
        <dbReference type="Pfam" id="PF04536"/>
    </source>
</evidence>
<feature type="transmembrane region" description="Helical" evidence="1">
    <location>
        <begin position="179"/>
        <end position="196"/>
    </location>
</feature>